<dbReference type="Proteomes" id="UP000031586">
    <property type="component" value="Unassembled WGS sequence"/>
</dbReference>
<dbReference type="Pfam" id="PF01381">
    <property type="entry name" value="HTH_3"/>
    <property type="match status" value="1"/>
</dbReference>
<gene>
    <name evidence="5" type="ORF">H735_17885</name>
</gene>
<dbReference type="SMART" id="SM00530">
    <property type="entry name" value="HTH_XRE"/>
    <property type="match status" value="1"/>
</dbReference>
<dbReference type="PROSITE" id="PS50943">
    <property type="entry name" value="HTH_CROC1"/>
    <property type="match status" value="1"/>
</dbReference>
<evidence type="ECO:0000256" key="3">
    <source>
        <dbReference type="ARBA" id="ARBA00023163"/>
    </source>
</evidence>
<dbReference type="EMBL" id="JPRD01000029">
    <property type="protein sequence ID" value="KIF51747.1"/>
    <property type="molecule type" value="Genomic_DNA"/>
</dbReference>
<evidence type="ECO:0000313" key="6">
    <source>
        <dbReference type="Proteomes" id="UP000031586"/>
    </source>
</evidence>
<sequence>MNTKLAEAVGQRIVKVRKSRGLPQEKLALLAEIDRSYMSRIERGKINITLEKLYKIAETLECDVKELLP</sequence>
<name>A0A0C1W5Q8_9VIBR</name>
<organism evidence="5 6">
    <name type="scientific">Vibrio owensii CAIM 1854 = LMG 25443</name>
    <dbReference type="NCBI Taxonomy" id="1229493"/>
    <lineage>
        <taxon>Bacteria</taxon>
        <taxon>Pseudomonadati</taxon>
        <taxon>Pseudomonadota</taxon>
        <taxon>Gammaproteobacteria</taxon>
        <taxon>Vibrionales</taxon>
        <taxon>Vibrionaceae</taxon>
        <taxon>Vibrio</taxon>
    </lineage>
</organism>
<feature type="domain" description="HTH cro/C1-type" evidence="4">
    <location>
        <begin position="13"/>
        <end position="67"/>
    </location>
</feature>
<evidence type="ECO:0000259" key="4">
    <source>
        <dbReference type="PROSITE" id="PS50943"/>
    </source>
</evidence>
<reference evidence="5 6" key="1">
    <citation type="submission" date="2014-07" db="EMBL/GenBank/DDBJ databases">
        <title>Unique and conserved regions in Vibrio harveyi and related species in comparison with the shrimp pathogen Vibrio harveyi CAIM 1792.</title>
        <authorList>
            <person name="Espinoza-Valles I."/>
            <person name="Vora G."/>
            <person name="Leekitcharoenphon P."/>
            <person name="Ussery D."/>
            <person name="Hoj L."/>
            <person name="Gomez-Gil B."/>
        </authorList>
    </citation>
    <scope>NUCLEOTIDE SEQUENCE [LARGE SCALE GENOMIC DNA]</scope>
    <source>
        <strain evidence="6">CAIM 1854 / LMG 25443</strain>
    </source>
</reference>
<protein>
    <submittedName>
        <fullName evidence="5">XRE family transcriptional regulator</fullName>
    </submittedName>
</protein>
<evidence type="ECO:0000256" key="1">
    <source>
        <dbReference type="ARBA" id="ARBA00023015"/>
    </source>
</evidence>
<keyword evidence="2" id="KW-0238">DNA-binding</keyword>
<dbReference type="InterPro" id="IPR001387">
    <property type="entry name" value="Cro/C1-type_HTH"/>
</dbReference>
<dbReference type="CDD" id="cd00093">
    <property type="entry name" value="HTH_XRE"/>
    <property type="match status" value="1"/>
</dbReference>
<dbReference type="GO" id="GO:0005829">
    <property type="term" value="C:cytosol"/>
    <property type="evidence" value="ECO:0007669"/>
    <property type="project" value="TreeGrafter"/>
</dbReference>
<keyword evidence="1" id="KW-0805">Transcription regulation</keyword>
<dbReference type="SUPFAM" id="SSF47413">
    <property type="entry name" value="lambda repressor-like DNA-binding domains"/>
    <property type="match status" value="1"/>
</dbReference>
<dbReference type="PANTHER" id="PTHR46797:SF23">
    <property type="entry name" value="HTH-TYPE TRANSCRIPTIONAL REGULATOR SUTR"/>
    <property type="match status" value="1"/>
</dbReference>
<dbReference type="InterPro" id="IPR050807">
    <property type="entry name" value="TransReg_Diox_bact_type"/>
</dbReference>
<evidence type="ECO:0000256" key="2">
    <source>
        <dbReference type="ARBA" id="ARBA00023125"/>
    </source>
</evidence>
<proteinExistence type="predicted"/>
<dbReference type="Gene3D" id="1.10.260.40">
    <property type="entry name" value="lambda repressor-like DNA-binding domains"/>
    <property type="match status" value="1"/>
</dbReference>
<dbReference type="InterPro" id="IPR010982">
    <property type="entry name" value="Lambda_DNA-bd_dom_sf"/>
</dbReference>
<comment type="caution">
    <text evidence="5">The sequence shown here is derived from an EMBL/GenBank/DDBJ whole genome shotgun (WGS) entry which is preliminary data.</text>
</comment>
<keyword evidence="3" id="KW-0804">Transcription</keyword>
<dbReference type="PANTHER" id="PTHR46797">
    <property type="entry name" value="HTH-TYPE TRANSCRIPTIONAL REGULATOR"/>
    <property type="match status" value="1"/>
</dbReference>
<dbReference type="PATRIC" id="fig|1229493.5.peg.2735"/>
<evidence type="ECO:0000313" key="5">
    <source>
        <dbReference type="EMBL" id="KIF51747.1"/>
    </source>
</evidence>
<dbReference type="GO" id="GO:0003677">
    <property type="term" value="F:DNA binding"/>
    <property type="evidence" value="ECO:0007669"/>
    <property type="project" value="UniProtKB-KW"/>
</dbReference>
<dbReference type="RefSeq" id="WP_020196709.1">
    <property type="nucleotide sequence ID" value="NZ_BAOH01000068.1"/>
</dbReference>
<dbReference type="AlphaFoldDB" id="A0A0C1W5Q8"/>
<dbReference type="GO" id="GO:0003700">
    <property type="term" value="F:DNA-binding transcription factor activity"/>
    <property type="evidence" value="ECO:0007669"/>
    <property type="project" value="TreeGrafter"/>
</dbReference>
<accession>A0A0C1W5Q8</accession>